<evidence type="ECO:0000313" key="2">
    <source>
        <dbReference type="Proteomes" id="UP001164726"/>
    </source>
</evidence>
<dbReference type="KEGG" id="fhl:OE105_11295"/>
<gene>
    <name evidence="1" type="ORF">OE105_11295</name>
</gene>
<accession>A0A9E8M029</accession>
<evidence type="ECO:0000313" key="1">
    <source>
        <dbReference type="EMBL" id="WAA12146.1"/>
    </source>
</evidence>
<dbReference type="EMBL" id="CP106877">
    <property type="protein sequence ID" value="WAA12146.1"/>
    <property type="molecule type" value="Genomic_DNA"/>
</dbReference>
<sequence>MEKIDEQAVKRDELLRMLIKIVGKTNEKMANLEVKVKKLEKEWMRRQTN</sequence>
<reference evidence="1" key="1">
    <citation type="submission" date="2022-09" db="EMBL/GenBank/DDBJ databases">
        <title>Complete Genomes of Fervidibacillus albus and Fervidibacillus halotolerans isolated from tidal flat sediments.</title>
        <authorList>
            <person name="Kwon K.K."/>
            <person name="Yang S.-H."/>
            <person name="Park M.J."/>
            <person name="Oh H.-M."/>
        </authorList>
    </citation>
    <scope>NUCLEOTIDE SEQUENCE</scope>
    <source>
        <strain evidence="1">MEBiC13594</strain>
    </source>
</reference>
<keyword evidence="2" id="KW-1185">Reference proteome</keyword>
<dbReference type="RefSeq" id="WP_275420278.1">
    <property type="nucleotide sequence ID" value="NZ_CP106877.1"/>
</dbReference>
<protein>
    <submittedName>
        <fullName evidence="1">Uncharacterized protein</fullName>
    </submittedName>
</protein>
<name>A0A9E8M029_9BACI</name>
<dbReference type="Proteomes" id="UP001164726">
    <property type="component" value="Chromosome"/>
</dbReference>
<dbReference type="AlphaFoldDB" id="A0A9E8M029"/>
<proteinExistence type="predicted"/>
<organism evidence="1 2">
    <name type="scientific">Fervidibacillus halotolerans</name>
    <dbReference type="NCBI Taxonomy" id="2980027"/>
    <lineage>
        <taxon>Bacteria</taxon>
        <taxon>Bacillati</taxon>
        <taxon>Bacillota</taxon>
        <taxon>Bacilli</taxon>
        <taxon>Bacillales</taxon>
        <taxon>Bacillaceae</taxon>
        <taxon>Fervidibacillus</taxon>
    </lineage>
</organism>